<dbReference type="CDD" id="cd15758">
    <property type="entry name" value="FYVE_RUFY1"/>
    <property type="match status" value="1"/>
</dbReference>
<dbReference type="FunCoup" id="A0A671U8R6">
    <property type="interactions" value="1769"/>
</dbReference>
<dbReference type="GO" id="GO:0005737">
    <property type="term" value="C:cytoplasm"/>
    <property type="evidence" value="ECO:0007669"/>
    <property type="project" value="TreeGrafter"/>
</dbReference>
<keyword evidence="11" id="KW-1185">Reference proteome</keyword>
<dbReference type="Gene3D" id="1.20.5.170">
    <property type="match status" value="1"/>
</dbReference>
<dbReference type="Pfam" id="PF01363">
    <property type="entry name" value="FYVE"/>
    <property type="match status" value="1"/>
</dbReference>
<reference evidence="10" key="1">
    <citation type="submission" date="2021-04" db="EMBL/GenBank/DDBJ databases">
        <authorList>
            <consortium name="Wellcome Sanger Institute Data Sharing"/>
        </authorList>
    </citation>
    <scope>NUCLEOTIDE SEQUENCE [LARGE SCALE GENOMIC DNA]</scope>
</reference>
<gene>
    <name evidence="10" type="primary">RUFY1</name>
    <name evidence="10" type="synonym">rufy1</name>
</gene>
<dbReference type="InterPro" id="IPR037213">
    <property type="entry name" value="Run_dom_sf"/>
</dbReference>
<dbReference type="FunFam" id="3.30.40.10:FF:000046">
    <property type="entry name" value="RUN and FYVE domain containing 2"/>
    <property type="match status" value="1"/>
</dbReference>
<dbReference type="PROSITE" id="PS50178">
    <property type="entry name" value="ZF_FYVE"/>
    <property type="match status" value="1"/>
</dbReference>
<feature type="coiled-coil region" evidence="6">
    <location>
        <begin position="368"/>
        <end position="487"/>
    </location>
</feature>
<feature type="domain" description="RUN" evidence="9">
    <location>
        <begin position="192"/>
        <end position="324"/>
    </location>
</feature>
<sequence>MSVSSRWRCDLQYTPTKKNKVLTARLIAPVWSRESAGRWGGGTNMADEAGEVNTAVEDGEAELHQDEPEVSEPDIVGDAGGSHEPEPPEKTPQPPAESSWSAPLLSLARKATETISSGVSYAAAPRNPSQGSAASSPAEREPENDLNSTSKKLPVLPPKDPMSIERSNLLSMMKLSIKVLIQSSMSLGRTLDSEYPPLQQFFVVLEHCLKHGLKAKKSFIGQNKSIWGPLELVEKLCPESVNITTSARDMPGIKTGLGRARAWLHLALMQKTVADYLKALLDRKDLLSEFYDSGALMMEEEGAVMGGLLVGLNVIDANLCIKGEDLDSQVGVIDFSLYLKDPANSETPKDDSKMTAILDQKHYIEELNRHLSGTVTDLQAKMDSLEKTNSKLVEELTAATDRINSLREEHEQLRQENETIMQSSQKKEEAALQDSQVELETYKQTRQGLDEMYNVVWNQYREEKRIRQELERELELQVGLKQEMEVAMKLLEKDTHEKQDTLAALRLQLDQVKTLNLQMFHKAQDSEREAEKKQAKAVQLEQKMDEMEKVMMELEERLQNSERERKESDQSDKDMKVELEGKVDALQKQLTDLDTLRLGLENELRTEREQRQSLQKSLQREQDNSIELRTQLQQLQGLNTELQELKQEKQQLQQRCEQQEQALQEMGLHLSQSKLKMEDFKEVNKALKGHAWLKDDEATSCKQCQKEFSIARRKHHCRNCGDIYCNSCSGNELALPSYPRPVRVCDMCHSLLLQRSSSTTS</sequence>
<evidence type="ECO:0000256" key="1">
    <source>
        <dbReference type="ARBA" id="ARBA00022723"/>
    </source>
</evidence>
<accession>A0A671U8R6</accession>
<evidence type="ECO:0000256" key="4">
    <source>
        <dbReference type="ARBA" id="ARBA00023054"/>
    </source>
</evidence>
<proteinExistence type="predicted"/>
<dbReference type="InParanoid" id="A0A671U8R6"/>
<evidence type="ECO:0000259" key="9">
    <source>
        <dbReference type="PROSITE" id="PS50826"/>
    </source>
</evidence>
<keyword evidence="4 6" id="KW-0175">Coiled coil</keyword>
<dbReference type="InterPro" id="IPR004012">
    <property type="entry name" value="Run_dom"/>
</dbReference>
<keyword evidence="3" id="KW-0862">Zinc</keyword>
<dbReference type="GO" id="GO:0030100">
    <property type="term" value="P:regulation of endocytosis"/>
    <property type="evidence" value="ECO:0007669"/>
    <property type="project" value="TreeGrafter"/>
</dbReference>
<dbReference type="FunFam" id="1.20.58.900:FF:000001">
    <property type="entry name" value="RUN and FYVE domain containing 2"/>
    <property type="match status" value="1"/>
</dbReference>
<evidence type="ECO:0000259" key="8">
    <source>
        <dbReference type="PROSITE" id="PS50178"/>
    </source>
</evidence>
<dbReference type="SUPFAM" id="SSF57903">
    <property type="entry name" value="FYVE/PHD zinc finger"/>
    <property type="match status" value="1"/>
</dbReference>
<dbReference type="GO" id="GO:0015031">
    <property type="term" value="P:protein transport"/>
    <property type="evidence" value="ECO:0007669"/>
    <property type="project" value="TreeGrafter"/>
</dbReference>
<evidence type="ECO:0000256" key="5">
    <source>
        <dbReference type="PROSITE-ProRule" id="PRU00091"/>
    </source>
</evidence>
<dbReference type="Pfam" id="PF02759">
    <property type="entry name" value="RUN"/>
    <property type="match status" value="1"/>
</dbReference>
<dbReference type="InterPro" id="IPR013083">
    <property type="entry name" value="Znf_RING/FYVE/PHD"/>
</dbReference>
<reference evidence="10" key="2">
    <citation type="submission" date="2025-08" db="UniProtKB">
        <authorList>
            <consortium name="Ensembl"/>
        </authorList>
    </citation>
    <scope>IDENTIFICATION</scope>
</reference>
<feature type="domain" description="FYVE-type" evidence="8">
    <location>
        <begin position="695"/>
        <end position="753"/>
    </location>
</feature>
<dbReference type="SMART" id="SM00593">
    <property type="entry name" value="RUN"/>
    <property type="match status" value="1"/>
</dbReference>
<dbReference type="SUPFAM" id="SSF140741">
    <property type="entry name" value="RUN domain-like"/>
    <property type="match status" value="1"/>
</dbReference>
<dbReference type="SMART" id="SM00064">
    <property type="entry name" value="FYVE"/>
    <property type="match status" value="1"/>
</dbReference>
<dbReference type="InterPro" id="IPR017455">
    <property type="entry name" value="Znf_FYVE-rel"/>
</dbReference>
<dbReference type="Proteomes" id="UP000472265">
    <property type="component" value="Chromosome 18"/>
</dbReference>
<evidence type="ECO:0000256" key="7">
    <source>
        <dbReference type="SAM" id="MobiDB-lite"/>
    </source>
</evidence>
<dbReference type="Gene3D" id="1.20.58.900">
    <property type="match status" value="1"/>
</dbReference>
<dbReference type="InterPro" id="IPR000306">
    <property type="entry name" value="Znf_FYVE"/>
</dbReference>
<dbReference type="GeneTree" id="ENSGT00940000158334"/>
<dbReference type="Ensembl" id="ENSSAUT00010010822.1">
    <property type="protein sequence ID" value="ENSSAUP00010010178.1"/>
    <property type="gene ID" value="ENSSAUG00010004986.1"/>
</dbReference>
<reference evidence="10" key="3">
    <citation type="submission" date="2025-09" db="UniProtKB">
        <authorList>
            <consortium name="Ensembl"/>
        </authorList>
    </citation>
    <scope>IDENTIFICATION</scope>
</reference>
<dbReference type="InterPro" id="IPR011011">
    <property type="entry name" value="Znf_FYVE_PHD"/>
</dbReference>
<feature type="region of interest" description="Disordered" evidence="7">
    <location>
        <begin position="38"/>
        <end position="100"/>
    </location>
</feature>
<dbReference type="PANTHER" id="PTHR45956">
    <property type="entry name" value="RUN AND FYVE DOMAIN-CONTAINING PROTEIN 2-LIKE PROTEIN"/>
    <property type="match status" value="1"/>
</dbReference>
<dbReference type="InterPro" id="IPR047335">
    <property type="entry name" value="RUFY1-3"/>
</dbReference>
<evidence type="ECO:0000256" key="3">
    <source>
        <dbReference type="ARBA" id="ARBA00022833"/>
    </source>
</evidence>
<dbReference type="InterPro" id="IPR047331">
    <property type="entry name" value="FYVE_RUFY1"/>
</dbReference>
<organism evidence="10 11">
    <name type="scientific">Sparus aurata</name>
    <name type="common">Gilthead sea bream</name>
    <dbReference type="NCBI Taxonomy" id="8175"/>
    <lineage>
        <taxon>Eukaryota</taxon>
        <taxon>Metazoa</taxon>
        <taxon>Chordata</taxon>
        <taxon>Craniata</taxon>
        <taxon>Vertebrata</taxon>
        <taxon>Euteleostomi</taxon>
        <taxon>Actinopterygii</taxon>
        <taxon>Neopterygii</taxon>
        <taxon>Teleostei</taxon>
        <taxon>Neoteleostei</taxon>
        <taxon>Acanthomorphata</taxon>
        <taxon>Eupercaria</taxon>
        <taxon>Spariformes</taxon>
        <taxon>Sparidae</taxon>
        <taxon>Sparus</taxon>
    </lineage>
</organism>
<evidence type="ECO:0000256" key="6">
    <source>
        <dbReference type="SAM" id="Coils"/>
    </source>
</evidence>
<dbReference type="PROSITE" id="PS50826">
    <property type="entry name" value="RUN"/>
    <property type="match status" value="1"/>
</dbReference>
<dbReference type="OMA" id="TISHGMS"/>
<dbReference type="GO" id="GO:0008270">
    <property type="term" value="F:zinc ion binding"/>
    <property type="evidence" value="ECO:0007669"/>
    <property type="project" value="UniProtKB-KW"/>
</dbReference>
<dbReference type="Gene3D" id="3.30.40.10">
    <property type="entry name" value="Zinc/RING finger domain, C3HC4 (zinc finger)"/>
    <property type="match status" value="1"/>
</dbReference>
<evidence type="ECO:0000256" key="2">
    <source>
        <dbReference type="ARBA" id="ARBA00022771"/>
    </source>
</evidence>
<dbReference type="AlphaFoldDB" id="A0A671U8R6"/>
<feature type="region of interest" description="Disordered" evidence="7">
    <location>
        <begin position="119"/>
        <end position="160"/>
    </location>
</feature>
<keyword evidence="2 5" id="KW-0863">Zinc-finger</keyword>
<evidence type="ECO:0000313" key="10">
    <source>
        <dbReference type="Ensembl" id="ENSSAUP00010010178.1"/>
    </source>
</evidence>
<evidence type="ECO:0000313" key="11">
    <source>
        <dbReference type="Proteomes" id="UP000472265"/>
    </source>
</evidence>
<dbReference type="PANTHER" id="PTHR45956:SF4">
    <property type="entry name" value="RUN AND FYVE DOMAIN-CONTAINING PROTEIN 1"/>
    <property type="match status" value="1"/>
</dbReference>
<feature type="coiled-coil region" evidence="6">
    <location>
        <begin position="523"/>
        <end position="669"/>
    </location>
</feature>
<protein>
    <submittedName>
        <fullName evidence="10">RUN and FYVE domain containing 1</fullName>
    </submittedName>
</protein>
<name>A0A671U8R6_SPAAU</name>
<keyword evidence="1" id="KW-0479">Metal-binding</keyword>